<keyword evidence="1" id="KW-1133">Transmembrane helix</keyword>
<reference evidence="3" key="1">
    <citation type="journal article" date="2019" name="Int. J. Syst. Evol. Microbiol.">
        <title>The Global Catalogue of Microorganisms (GCM) 10K type strain sequencing project: providing services to taxonomists for standard genome sequencing and annotation.</title>
        <authorList>
            <consortium name="The Broad Institute Genomics Platform"/>
            <consortium name="The Broad Institute Genome Sequencing Center for Infectious Disease"/>
            <person name="Wu L."/>
            <person name="Ma J."/>
        </authorList>
    </citation>
    <scope>NUCLEOTIDE SEQUENCE [LARGE SCALE GENOMIC DNA]</scope>
    <source>
        <strain evidence="3">CGMCC 1.15461</strain>
    </source>
</reference>
<feature type="transmembrane region" description="Helical" evidence="1">
    <location>
        <begin position="94"/>
        <end position="111"/>
    </location>
</feature>
<protein>
    <submittedName>
        <fullName evidence="2">Uncharacterized protein</fullName>
    </submittedName>
</protein>
<dbReference type="EMBL" id="BMJE01000008">
    <property type="protein sequence ID" value="GGB85490.1"/>
    <property type="molecule type" value="Genomic_DNA"/>
</dbReference>
<dbReference type="Proteomes" id="UP000615760">
    <property type="component" value="Unassembled WGS sequence"/>
</dbReference>
<feature type="transmembrane region" description="Helical" evidence="1">
    <location>
        <begin position="64"/>
        <end position="82"/>
    </location>
</feature>
<proteinExistence type="predicted"/>
<keyword evidence="1" id="KW-0812">Transmembrane</keyword>
<organism evidence="2 3">
    <name type="scientific">Flavobacterium suaedae</name>
    <dbReference type="NCBI Taxonomy" id="1767027"/>
    <lineage>
        <taxon>Bacteria</taxon>
        <taxon>Pseudomonadati</taxon>
        <taxon>Bacteroidota</taxon>
        <taxon>Flavobacteriia</taxon>
        <taxon>Flavobacteriales</taxon>
        <taxon>Flavobacteriaceae</taxon>
        <taxon>Flavobacterium</taxon>
    </lineage>
</organism>
<feature type="transmembrane region" description="Helical" evidence="1">
    <location>
        <begin position="118"/>
        <end position="135"/>
    </location>
</feature>
<accession>A0ABQ1K6W1</accession>
<evidence type="ECO:0000313" key="2">
    <source>
        <dbReference type="EMBL" id="GGB85490.1"/>
    </source>
</evidence>
<keyword evidence="1" id="KW-0472">Membrane</keyword>
<keyword evidence="3" id="KW-1185">Reference proteome</keyword>
<gene>
    <name evidence="2" type="ORF">GCM10007424_26930</name>
</gene>
<feature type="transmembrane region" description="Helical" evidence="1">
    <location>
        <begin position="31"/>
        <end position="52"/>
    </location>
</feature>
<sequence>MTRVIKKYYEAFLLVIVLLCFVLFRNEVFDSNTYLIAAAAIALYFVPLRIAFNIFNSEIEHRGVQVISSIIIAAIIGVSLLAVNDKNYSGLSTMLYGLAIINVGFMIYALIKDEQRNPFLLHLIMILLISALLNFV</sequence>
<feature type="transmembrane region" description="Helical" evidence="1">
    <location>
        <begin position="7"/>
        <end position="25"/>
    </location>
</feature>
<dbReference type="RefSeq" id="WP_188621837.1">
    <property type="nucleotide sequence ID" value="NZ_BMJE01000008.1"/>
</dbReference>
<evidence type="ECO:0000256" key="1">
    <source>
        <dbReference type="SAM" id="Phobius"/>
    </source>
</evidence>
<evidence type="ECO:0000313" key="3">
    <source>
        <dbReference type="Proteomes" id="UP000615760"/>
    </source>
</evidence>
<comment type="caution">
    <text evidence="2">The sequence shown here is derived from an EMBL/GenBank/DDBJ whole genome shotgun (WGS) entry which is preliminary data.</text>
</comment>
<name>A0ABQ1K6W1_9FLAO</name>